<dbReference type="Proteomes" id="UP000743370">
    <property type="component" value="Unassembled WGS sequence"/>
</dbReference>
<proteinExistence type="predicted"/>
<name>A0A8T0KTL1_PHAAN</name>
<organism evidence="1 2">
    <name type="scientific">Phaseolus angularis</name>
    <name type="common">Azuki bean</name>
    <name type="synonym">Vigna angularis</name>
    <dbReference type="NCBI Taxonomy" id="3914"/>
    <lineage>
        <taxon>Eukaryota</taxon>
        <taxon>Viridiplantae</taxon>
        <taxon>Streptophyta</taxon>
        <taxon>Embryophyta</taxon>
        <taxon>Tracheophyta</taxon>
        <taxon>Spermatophyta</taxon>
        <taxon>Magnoliopsida</taxon>
        <taxon>eudicotyledons</taxon>
        <taxon>Gunneridae</taxon>
        <taxon>Pentapetalae</taxon>
        <taxon>rosids</taxon>
        <taxon>fabids</taxon>
        <taxon>Fabales</taxon>
        <taxon>Fabaceae</taxon>
        <taxon>Papilionoideae</taxon>
        <taxon>50 kb inversion clade</taxon>
        <taxon>NPAAA clade</taxon>
        <taxon>indigoferoid/millettioid clade</taxon>
        <taxon>Phaseoleae</taxon>
        <taxon>Vigna</taxon>
    </lineage>
</organism>
<comment type="caution">
    <text evidence="1">The sequence shown here is derived from an EMBL/GenBank/DDBJ whole genome shotgun (WGS) entry which is preliminary data.</text>
</comment>
<dbReference type="AlphaFoldDB" id="A0A8T0KTL1"/>
<gene>
    <name evidence="1" type="ORF">HKW66_Vig0236790</name>
</gene>
<dbReference type="EMBL" id="JABFOF010000003">
    <property type="protein sequence ID" value="KAG2402482.1"/>
    <property type="molecule type" value="Genomic_DNA"/>
</dbReference>
<evidence type="ECO:0000313" key="2">
    <source>
        <dbReference type="Proteomes" id="UP000743370"/>
    </source>
</evidence>
<reference evidence="1 2" key="1">
    <citation type="submission" date="2020-05" db="EMBL/GenBank/DDBJ databases">
        <title>Vigna angularis (adzuki bean) Var. LongXiaoDou No. 4 denovo assembly.</title>
        <authorList>
            <person name="Xiang H."/>
        </authorList>
    </citation>
    <scope>NUCLEOTIDE SEQUENCE [LARGE SCALE GENOMIC DNA]</scope>
    <source>
        <tissue evidence="1">Leaf</tissue>
    </source>
</reference>
<sequence length="265" mass="30757">MRQQRGWESELVDLVEQFYIIGNNIDDYQSQGVQKEQAAHLGRDVCSLIQGYFGIELKLGNKVPFNLSSVEKELIKCLSKSEIARLEKDLAYSHDDLDVALKANSSLTAQLKNVNIAHVWSVDREKDLSHKLSKSVKEEQYLIKENRRLQQNVDDLFLAFKMALTNVRNWEKKCKSLTDKLKETEWQVMLQHELVFKRLSTMQLIFIASFLKEGKFDMQKNFYNRELVHIQDILDKDDAAKDDVGFLLPITLKLLKIPSPTRTII</sequence>
<accession>A0A8T0KTL1</accession>
<evidence type="ECO:0000313" key="1">
    <source>
        <dbReference type="EMBL" id="KAG2402482.1"/>
    </source>
</evidence>
<protein>
    <submittedName>
        <fullName evidence="1">Uncharacterized protein</fullName>
    </submittedName>
</protein>